<keyword evidence="8" id="KW-1185">Reference proteome</keyword>
<feature type="domain" description="Pyridoxamine kinase/Phosphomethylpyrimidine kinase" evidence="6">
    <location>
        <begin position="13"/>
        <end position="285"/>
    </location>
</feature>
<evidence type="ECO:0000256" key="1">
    <source>
        <dbReference type="ARBA" id="ARBA00000151"/>
    </source>
</evidence>
<dbReference type="CDD" id="cd01169">
    <property type="entry name" value="HMPP_kinase"/>
    <property type="match status" value="1"/>
</dbReference>
<dbReference type="SUPFAM" id="SSF53613">
    <property type="entry name" value="Ribokinase-like"/>
    <property type="match status" value="1"/>
</dbReference>
<gene>
    <name evidence="7" type="ORF">HKD39_04240</name>
</gene>
<evidence type="ECO:0000256" key="3">
    <source>
        <dbReference type="ARBA" id="ARBA00003848"/>
    </source>
</evidence>
<protein>
    <submittedName>
        <fullName evidence="7">Hydroxymethylpyrimidine/phosphomethylpyrimidine kinase</fullName>
    </submittedName>
</protein>
<name>A0A849A8Y5_9ACTN</name>
<dbReference type="RefSeq" id="WP_171198601.1">
    <property type="nucleotide sequence ID" value="NZ_JABEND010000002.1"/>
</dbReference>
<comment type="caution">
    <text evidence="7">The sequence shown here is derived from an EMBL/GenBank/DDBJ whole genome shotgun (WGS) entry which is preliminary data.</text>
</comment>
<dbReference type="PANTHER" id="PTHR20858">
    <property type="entry name" value="PHOSPHOMETHYLPYRIMIDINE KINASE"/>
    <property type="match status" value="1"/>
</dbReference>
<dbReference type="Gene3D" id="3.40.1190.20">
    <property type="match status" value="1"/>
</dbReference>
<dbReference type="GO" id="GO:0008902">
    <property type="term" value="F:hydroxymethylpyrimidine kinase activity"/>
    <property type="evidence" value="ECO:0007669"/>
    <property type="project" value="UniProtKB-EC"/>
</dbReference>
<comment type="pathway">
    <text evidence="4">Cofactor biosynthesis; thiamine diphosphate biosynthesis; 4-amino-2-methyl-5-diphosphomethylpyrimidine from 5-amino-1-(5-phospho-D-ribosyl)imidazole: step 3/3.</text>
</comment>
<dbReference type="UniPathway" id="UPA00060">
    <property type="reaction ID" value="UER00138"/>
</dbReference>
<dbReference type="EMBL" id="JABEND010000002">
    <property type="protein sequence ID" value="NNG34940.1"/>
    <property type="molecule type" value="Genomic_DNA"/>
</dbReference>
<dbReference type="Pfam" id="PF08543">
    <property type="entry name" value="Phos_pyr_kin"/>
    <property type="match status" value="1"/>
</dbReference>
<dbReference type="InterPro" id="IPR004399">
    <property type="entry name" value="HMP/HMP-P_kinase_dom"/>
</dbReference>
<evidence type="ECO:0000313" key="7">
    <source>
        <dbReference type="EMBL" id="NNG34940.1"/>
    </source>
</evidence>
<dbReference type="InterPro" id="IPR013749">
    <property type="entry name" value="PM/HMP-P_kinase-1"/>
</dbReference>
<comment type="function">
    <text evidence="3">Catalyzes the phosphorylation of hydroxymethylpyrimidine phosphate (HMP-P) to HMP-PP, and of HMP to HMP-P.</text>
</comment>
<dbReference type="AlphaFoldDB" id="A0A849A8Y5"/>
<sequence length="293" mass="29596">MTPPVALSIAGSDPSGGAGIQADLKTFSALGVYGCAAMTALTAQSTRGVTGIHVVPADFVVEQARTLAADVHIDAIKIGMLATAEICDTVGELIGDVLRCPVVLDPVMISTAGSGLLDADAMAAMSQLVGKADAITPNLHEAAALLGTEPAGTVAEMRIQARALIDRGVRRVLLKGGHLAAVPGGAAAADDRAAHAGSDTAAPDTETAAAVDVWADEHGVTELTAPVVPTRNTHGTGCSLSSAIAALLPQRASWLEAVTGAKNWLTDALGGADSLHIGAGPGPVHHFHRWWVS</sequence>
<evidence type="ECO:0000313" key="8">
    <source>
        <dbReference type="Proteomes" id="UP000562984"/>
    </source>
</evidence>
<evidence type="ECO:0000256" key="5">
    <source>
        <dbReference type="ARBA" id="ARBA00022977"/>
    </source>
</evidence>
<dbReference type="PANTHER" id="PTHR20858:SF17">
    <property type="entry name" value="HYDROXYMETHYLPYRIMIDINE_PHOSPHOMETHYLPYRIMIDINE KINASE THI20-RELATED"/>
    <property type="match status" value="1"/>
</dbReference>
<comment type="catalytic activity">
    <reaction evidence="2">
        <text>4-amino-2-methyl-5-(phosphooxymethyl)pyrimidine + ATP = 4-amino-2-methyl-5-(diphosphooxymethyl)pyrimidine + ADP</text>
        <dbReference type="Rhea" id="RHEA:19893"/>
        <dbReference type="ChEBI" id="CHEBI:30616"/>
        <dbReference type="ChEBI" id="CHEBI:57841"/>
        <dbReference type="ChEBI" id="CHEBI:58354"/>
        <dbReference type="ChEBI" id="CHEBI:456216"/>
        <dbReference type="EC" id="2.7.4.7"/>
    </reaction>
</comment>
<keyword evidence="7" id="KW-0808">Transferase</keyword>
<dbReference type="GO" id="GO:0009228">
    <property type="term" value="P:thiamine biosynthetic process"/>
    <property type="evidence" value="ECO:0007669"/>
    <property type="project" value="UniProtKB-KW"/>
</dbReference>
<dbReference type="Proteomes" id="UP000562984">
    <property type="component" value="Unassembled WGS sequence"/>
</dbReference>
<evidence type="ECO:0000256" key="4">
    <source>
        <dbReference type="ARBA" id="ARBA00004769"/>
    </source>
</evidence>
<accession>A0A849A8Y5</accession>
<dbReference type="GO" id="GO:0009229">
    <property type="term" value="P:thiamine diphosphate biosynthetic process"/>
    <property type="evidence" value="ECO:0007669"/>
    <property type="project" value="UniProtKB-UniPathway"/>
</dbReference>
<dbReference type="InterPro" id="IPR029056">
    <property type="entry name" value="Ribokinase-like"/>
</dbReference>
<dbReference type="GO" id="GO:0008972">
    <property type="term" value="F:phosphomethylpyrimidine kinase activity"/>
    <property type="evidence" value="ECO:0007669"/>
    <property type="project" value="UniProtKB-EC"/>
</dbReference>
<dbReference type="GO" id="GO:0005829">
    <property type="term" value="C:cytosol"/>
    <property type="evidence" value="ECO:0007669"/>
    <property type="project" value="TreeGrafter"/>
</dbReference>
<proteinExistence type="predicted"/>
<reference evidence="7 8" key="1">
    <citation type="submission" date="2020-05" db="EMBL/GenBank/DDBJ databases">
        <title>Nakamurella sp. DB0629 isolated from air conditioner.</title>
        <authorList>
            <person name="Kim D.H."/>
            <person name="Kim D.-U."/>
        </authorList>
    </citation>
    <scope>NUCLEOTIDE SEQUENCE [LARGE SCALE GENOMIC DNA]</scope>
    <source>
        <strain evidence="7 8">DB0629</strain>
    </source>
</reference>
<keyword evidence="7" id="KW-0418">Kinase</keyword>
<comment type="catalytic activity">
    <reaction evidence="1">
        <text>4-amino-5-hydroxymethyl-2-methylpyrimidine + ATP = 4-amino-2-methyl-5-(phosphooxymethyl)pyrimidine + ADP + H(+)</text>
        <dbReference type="Rhea" id="RHEA:23096"/>
        <dbReference type="ChEBI" id="CHEBI:15378"/>
        <dbReference type="ChEBI" id="CHEBI:16892"/>
        <dbReference type="ChEBI" id="CHEBI:30616"/>
        <dbReference type="ChEBI" id="CHEBI:58354"/>
        <dbReference type="ChEBI" id="CHEBI:456216"/>
        <dbReference type="EC" id="2.7.1.49"/>
    </reaction>
</comment>
<evidence type="ECO:0000259" key="6">
    <source>
        <dbReference type="Pfam" id="PF08543"/>
    </source>
</evidence>
<organism evidence="7 8">
    <name type="scientific">Nakamurella aerolata</name>
    <dbReference type="NCBI Taxonomy" id="1656892"/>
    <lineage>
        <taxon>Bacteria</taxon>
        <taxon>Bacillati</taxon>
        <taxon>Actinomycetota</taxon>
        <taxon>Actinomycetes</taxon>
        <taxon>Nakamurellales</taxon>
        <taxon>Nakamurellaceae</taxon>
        <taxon>Nakamurella</taxon>
    </lineage>
</organism>
<keyword evidence="5" id="KW-0784">Thiamine biosynthesis</keyword>
<evidence type="ECO:0000256" key="2">
    <source>
        <dbReference type="ARBA" id="ARBA00000565"/>
    </source>
</evidence>